<dbReference type="EMBL" id="JAMQAW010000123">
    <property type="protein sequence ID" value="MCM2394386.1"/>
    <property type="molecule type" value="Genomic_DNA"/>
</dbReference>
<dbReference type="RefSeq" id="WP_250924661.1">
    <property type="nucleotide sequence ID" value="NZ_JAMQAW010000123.1"/>
</dbReference>
<sequence length="79" mass="8710">MWNGLVSVVKETYTGSSKGAVPRLLMMPLVRGELVPPIQAAVNFSFTPIELDHPDQFGVTVVLMEEDGYRVSLTEAFAR</sequence>
<comment type="caution">
    <text evidence="1">The sequence shown here is derived from an EMBL/GenBank/DDBJ whole genome shotgun (WGS) entry which is preliminary data.</text>
</comment>
<protein>
    <submittedName>
        <fullName evidence="1">Uncharacterized protein</fullName>
    </submittedName>
</protein>
<gene>
    <name evidence="1" type="ORF">NBG84_40005</name>
</gene>
<evidence type="ECO:0000313" key="2">
    <source>
        <dbReference type="Proteomes" id="UP001431429"/>
    </source>
</evidence>
<dbReference type="Proteomes" id="UP001431429">
    <property type="component" value="Unassembled WGS sequence"/>
</dbReference>
<keyword evidence="2" id="KW-1185">Reference proteome</keyword>
<reference evidence="1" key="1">
    <citation type="submission" date="2022-06" db="EMBL/GenBank/DDBJ databases">
        <title>Genome public.</title>
        <authorList>
            <person name="Sun Q."/>
        </authorList>
    </citation>
    <scope>NUCLEOTIDE SEQUENCE</scope>
    <source>
        <strain evidence="1">CWNU-1</strain>
    </source>
</reference>
<accession>A0ABT0V1J1</accession>
<evidence type="ECO:0000313" key="1">
    <source>
        <dbReference type="EMBL" id="MCM2394386.1"/>
    </source>
</evidence>
<proteinExistence type="predicted"/>
<organism evidence="1 2">
    <name type="scientific">Streptomyces albipurpureus</name>
    <dbReference type="NCBI Taxonomy" id="2897419"/>
    <lineage>
        <taxon>Bacteria</taxon>
        <taxon>Bacillati</taxon>
        <taxon>Actinomycetota</taxon>
        <taxon>Actinomycetes</taxon>
        <taxon>Kitasatosporales</taxon>
        <taxon>Streptomycetaceae</taxon>
        <taxon>Streptomyces</taxon>
    </lineage>
</organism>
<name>A0ABT0V1J1_9ACTN</name>